<dbReference type="PANTHER" id="PTHR30461:SF23">
    <property type="entry name" value="DNA RECOMBINASE-RELATED"/>
    <property type="match status" value="1"/>
</dbReference>
<evidence type="ECO:0008006" key="6">
    <source>
        <dbReference type="Google" id="ProtNLM"/>
    </source>
</evidence>
<protein>
    <recommendedName>
        <fullName evidence="6">Recombinase family protein</fullName>
    </recommendedName>
</protein>
<dbReference type="InterPro" id="IPR038109">
    <property type="entry name" value="DNA_bind_recomb_sf"/>
</dbReference>
<sequence>MDAMYLRKSRIDLDAERSGEGNTLLRHKTTLLELAKRQNRTIGEIYEEVKSGETIAARPEMQRLLADVEAGRWDAVLVMEVERLARGDSIDQGIVSQAFKSSGTLIITPAKTYDPNNEFDEEYFEFGLFMSRREYKSIRRRMEAGKRAAVREGKYMGKTAPFGYRRVRVENGKGWTLEIVPEEAEIVRRLYDMHVRQGVGFQHMARMLNEEGALTRRGNPWCPYSVRAILDNVTYAGYVYYGRVKTVKTSTGRRGIKRRPLADEVLICKGIHPPIISKELFDASQARRMKYRSAPVRNDEDLVNPFQGILFCRDCGARMQLNVRPAKTHSLLCRNISCSNISARLPVVEELLLHMLEDWLDSYRVECNSETSDLLRQRLSEAQTSSQRIDSQISQENRKLQKAYDLLESDVYTTDEFTARRASIQERIAELTQKKSQIEKKISEYEQAVEQQEDIVPAVERLVMMYKYADTAREKNDMLKACLERIEYKKTKQYNDSSIKLWIYPRLGRKS</sequence>
<dbReference type="InterPro" id="IPR025827">
    <property type="entry name" value="Zn_ribbon_recom_dom"/>
</dbReference>
<dbReference type="GO" id="GO:0000150">
    <property type="term" value="F:DNA strand exchange activity"/>
    <property type="evidence" value="ECO:0007669"/>
    <property type="project" value="InterPro"/>
</dbReference>
<dbReference type="PANTHER" id="PTHR30461">
    <property type="entry name" value="DNA-INVERTASE FROM LAMBDOID PROPHAGE"/>
    <property type="match status" value="1"/>
</dbReference>
<evidence type="ECO:0000313" key="5">
    <source>
        <dbReference type="Proteomes" id="UP000194903"/>
    </source>
</evidence>
<feature type="domain" description="Recombinase" evidence="3">
    <location>
        <begin position="161"/>
        <end position="294"/>
    </location>
</feature>
<evidence type="ECO:0000256" key="1">
    <source>
        <dbReference type="SAM" id="Coils"/>
    </source>
</evidence>
<dbReference type="EMBL" id="NHOC01000002">
    <property type="protein sequence ID" value="OUM21552.1"/>
    <property type="molecule type" value="Genomic_DNA"/>
</dbReference>
<proteinExistence type="predicted"/>
<dbReference type="SMART" id="SM00857">
    <property type="entry name" value="Resolvase"/>
    <property type="match status" value="1"/>
</dbReference>
<gene>
    <name evidence="4" type="ORF">CBW42_03035</name>
</gene>
<name>A0A252F753_9FIRM</name>
<dbReference type="PROSITE" id="PS51737">
    <property type="entry name" value="RECOMBINASE_DNA_BIND"/>
    <property type="match status" value="1"/>
</dbReference>
<dbReference type="Pfam" id="PF00239">
    <property type="entry name" value="Resolvase"/>
    <property type="match status" value="1"/>
</dbReference>
<accession>A0A252F753</accession>
<dbReference type="Pfam" id="PF07508">
    <property type="entry name" value="Recombinase"/>
    <property type="match status" value="1"/>
</dbReference>
<feature type="coiled-coil region" evidence="1">
    <location>
        <begin position="414"/>
        <end position="455"/>
    </location>
</feature>
<organism evidence="4 5">
    <name type="scientific">Butyricicoccus porcorum</name>
    <dbReference type="NCBI Taxonomy" id="1945634"/>
    <lineage>
        <taxon>Bacteria</taxon>
        <taxon>Bacillati</taxon>
        <taxon>Bacillota</taxon>
        <taxon>Clostridia</taxon>
        <taxon>Eubacteriales</taxon>
        <taxon>Butyricicoccaceae</taxon>
        <taxon>Butyricicoccus</taxon>
    </lineage>
</organism>
<keyword evidence="5" id="KW-1185">Reference proteome</keyword>
<keyword evidence="1" id="KW-0175">Coiled coil</keyword>
<comment type="caution">
    <text evidence="4">The sequence shown here is derived from an EMBL/GenBank/DDBJ whole genome shotgun (WGS) entry which is preliminary data.</text>
</comment>
<dbReference type="PROSITE" id="PS51736">
    <property type="entry name" value="RECOMBINASES_3"/>
    <property type="match status" value="1"/>
</dbReference>
<dbReference type="Gene3D" id="3.90.1750.20">
    <property type="entry name" value="Putative Large Serine Recombinase, Chain B, Domain 2"/>
    <property type="match status" value="1"/>
</dbReference>
<feature type="domain" description="Resolvase/invertase-type recombinase catalytic" evidence="2">
    <location>
        <begin position="1"/>
        <end position="153"/>
    </location>
</feature>
<dbReference type="InterPro" id="IPR011109">
    <property type="entry name" value="DNA_bind_recombinase_dom"/>
</dbReference>
<reference evidence="4 5" key="1">
    <citation type="submission" date="2017-05" db="EMBL/GenBank/DDBJ databases">
        <title>Butyricicoccus porcorum sp. nov. a butyrate-producing bacterium from the swine intestinal tract.</title>
        <authorList>
            <person name="Trachsel J."/>
            <person name="Humphrey S."/>
            <person name="Allen H.K."/>
        </authorList>
    </citation>
    <scope>NUCLEOTIDE SEQUENCE [LARGE SCALE GENOMIC DNA]</scope>
    <source>
        <strain evidence="4">BB10</strain>
    </source>
</reference>
<evidence type="ECO:0000259" key="2">
    <source>
        <dbReference type="PROSITE" id="PS51736"/>
    </source>
</evidence>
<dbReference type="OrthoDB" id="65783at2"/>
<evidence type="ECO:0000259" key="3">
    <source>
        <dbReference type="PROSITE" id="PS51737"/>
    </source>
</evidence>
<dbReference type="InterPro" id="IPR006119">
    <property type="entry name" value="Resolv_N"/>
</dbReference>
<dbReference type="AlphaFoldDB" id="A0A252F753"/>
<evidence type="ECO:0000313" key="4">
    <source>
        <dbReference type="EMBL" id="OUM21552.1"/>
    </source>
</evidence>
<dbReference type="Gene3D" id="3.40.50.1390">
    <property type="entry name" value="Resolvase, N-terminal catalytic domain"/>
    <property type="match status" value="1"/>
</dbReference>
<dbReference type="GO" id="GO:0003677">
    <property type="term" value="F:DNA binding"/>
    <property type="evidence" value="ECO:0007669"/>
    <property type="project" value="InterPro"/>
</dbReference>
<dbReference type="RefSeq" id="WP_087017607.1">
    <property type="nucleotide sequence ID" value="NZ_CP178353.1"/>
</dbReference>
<dbReference type="Proteomes" id="UP000194903">
    <property type="component" value="Unassembled WGS sequence"/>
</dbReference>
<dbReference type="InterPro" id="IPR050639">
    <property type="entry name" value="SSR_resolvase"/>
</dbReference>
<dbReference type="Pfam" id="PF13408">
    <property type="entry name" value="Zn_ribbon_recom"/>
    <property type="match status" value="1"/>
</dbReference>
<dbReference type="CDD" id="cd00338">
    <property type="entry name" value="Ser_Recombinase"/>
    <property type="match status" value="1"/>
</dbReference>
<dbReference type="InterPro" id="IPR036162">
    <property type="entry name" value="Resolvase-like_N_sf"/>
</dbReference>
<dbReference type="SUPFAM" id="SSF53041">
    <property type="entry name" value="Resolvase-like"/>
    <property type="match status" value="1"/>
</dbReference>